<dbReference type="PANTHER" id="PTHR10357">
    <property type="entry name" value="ALPHA-AMYLASE FAMILY MEMBER"/>
    <property type="match status" value="1"/>
</dbReference>
<dbReference type="Gene3D" id="2.60.40.10">
    <property type="entry name" value="Immunoglobulins"/>
    <property type="match status" value="3"/>
</dbReference>
<dbReference type="Gene3D" id="3.20.20.80">
    <property type="entry name" value="Glycosidases"/>
    <property type="match status" value="2"/>
</dbReference>
<dbReference type="SUPFAM" id="SSF49265">
    <property type="entry name" value="Fibronectin type III"/>
    <property type="match status" value="1"/>
</dbReference>
<dbReference type="Proteomes" id="UP000219573">
    <property type="component" value="Unassembled WGS sequence"/>
</dbReference>
<dbReference type="SMART" id="SM00060">
    <property type="entry name" value="FN3"/>
    <property type="match status" value="1"/>
</dbReference>
<dbReference type="InterPro" id="IPR059177">
    <property type="entry name" value="GH29D-like_dom"/>
</dbReference>
<dbReference type="CDD" id="cd00063">
    <property type="entry name" value="FN3"/>
    <property type="match status" value="1"/>
</dbReference>
<dbReference type="InterPro" id="IPR006047">
    <property type="entry name" value="GH13_cat_dom"/>
</dbReference>
<dbReference type="SMART" id="SM00642">
    <property type="entry name" value="Aamy"/>
    <property type="match status" value="1"/>
</dbReference>
<dbReference type="SMART" id="SM01066">
    <property type="entry name" value="CBM_25"/>
    <property type="match status" value="2"/>
</dbReference>
<evidence type="ECO:0000256" key="2">
    <source>
        <dbReference type="ARBA" id="ARBA00022723"/>
    </source>
</evidence>
<organism evidence="6 7">
    <name type="scientific">Orenia metallireducens</name>
    <dbReference type="NCBI Taxonomy" id="1413210"/>
    <lineage>
        <taxon>Bacteria</taxon>
        <taxon>Bacillati</taxon>
        <taxon>Bacillota</taxon>
        <taxon>Clostridia</taxon>
        <taxon>Halanaerobiales</taxon>
        <taxon>Halobacteroidaceae</taxon>
        <taxon>Orenia</taxon>
    </lineage>
</organism>
<dbReference type="Pfam" id="PF00041">
    <property type="entry name" value="fn3"/>
    <property type="match status" value="1"/>
</dbReference>
<evidence type="ECO:0000313" key="7">
    <source>
        <dbReference type="Proteomes" id="UP000219573"/>
    </source>
</evidence>
<reference evidence="7" key="1">
    <citation type="submission" date="2017-09" db="EMBL/GenBank/DDBJ databases">
        <authorList>
            <person name="Varghese N."/>
            <person name="Submissions S."/>
        </authorList>
    </citation>
    <scope>NUCLEOTIDE SEQUENCE [LARGE SCALE GENOMIC DNA]</scope>
    <source>
        <strain evidence="7">MSL47</strain>
    </source>
</reference>
<dbReference type="EMBL" id="OBDZ01000013">
    <property type="protein sequence ID" value="SNY30228.1"/>
    <property type="molecule type" value="Genomic_DNA"/>
</dbReference>
<accession>A0A285H3F3</accession>
<dbReference type="Pfam" id="PF13290">
    <property type="entry name" value="CHB_HEX_C_1"/>
    <property type="match status" value="1"/>
</dbReference>
<keyword evidence="6" id="KW-0326">Glycosidase</keyword>
<dbReference type="GO" id="GO:0005975">
    <property type="term" value="P:carbohydrate metabolic process"/>
    <property type="evidence" value="ECO:0007669"/>
    <property type="project" value="InterPro"/>
</dbReference>
<dbReference type="PROSITE" id="PS50853">
    <property type="entry name" value="FN3"/>
    <property type="match status" value="1"/>
</dbReference>
<gene>
    <name evidence="6" type="ORF">SAMN06265827_11378</name>
</gene>
<dbReference type="SUPFAM" id="SSF51445">
    <property type="entry name" value="(Trans)glycosidases"/>
    <property type="match status" value="1"/>
</dbReference>
<sequence length="1017" mass="112306">MNLICDKRKFLLVLSLMMLLTTLLVYTDNVSAANTATIYYKRGYATPYIHYRPVGGTWTTAPGVAMSDSEYDGYSVYAIDLSSATQVEVCFNDGNGNWDSNGGSNYFFRTGESTFDNGVITEGAPQVTNNQATIYYKRGYTTPYIHYRPVGGTWTTAPGVAMSDSEYDGYSVYAIDLVSATQVEVCFNDGNGNWDSNGGSNYFFDQGISTFDSGIITTGRPVVDTIAPTAPSSLTVDSATSSTVSLSWTEATDNIGVTGYEVYRDGVKIGTSTTTSYTDSGLTPQTAYSYTGTAYDAAGNISEFSTAVSGTTTEQGDITPPTITPSLEAKRYTDPISITFTISDDEDPAPILYYTTDGTQPQQLDSQRYYGETIDINESMTINTLAVDVSGNTSEVRFRYYIGEGVDTADFREETIYFVMTTRFYDGDPSNNEYCWAGESAGNVANNDPAWRGDFKGLAEKLDYIKALGFSAVWITPVVKNASGYDYHGYHAVDLTEVDPRYESDNFNYQDLIDAVHAKGMKIIQDVVFNHSSNFGEENLYPLFQKDANGDYIGLDDPDTLVANSTLDSAAQAYQGGDYSSITPNQQYGARIAAMKEDDQDTEHIYHHEKSLQWEGYTVQTGQIAGDCVDLNTENPNVANYLIDAYDRYIDMGVDGFRIDTVKHISRLTFNKYFNPAFKARGGDDFFMFGEVAARYRQIWNSGIPAISVPFYTWKESKDYPWGDRLTNKSSVEQHWADNSSVNNEPTSDNAFLNANQYHKPDWSMRSGLDQIDFPMHWNFNNAYDAFGVALSGDQYYNDATWNVTYVDSHDYAPDGAPENQRFAGSQETWAENLSLIFTFRGIPTIYYGSEVEFQKGMPIDVGPNAPLAETGRAYFGNRIEGTVNVSDFGEYSNATGTIAATLNYPLAQHIRSLNLIRRAVPALQKGQYSTADVSGNYLAFKRRYTDENVDSFALVTVSGTATFYNIPNGIYVDAVTGSTINVTNNTLTADCSGKGNLRVYVLNGLGKIADYGSYLN</sequence>
<proteinExistence type="predicted"/>
<name>A0A285H3F3_9FIRM</name>
<keyword evidence="7" id="KW-1185">Reference proteome</keyword>
<feature type="chain" id="PRO_5012447980" evidence="4">
    <location>
        <begin position="33"/>
        <end position="1017"/>
    </location>
</feature>
<dbReference type="GO" id="GO:0016798">
    <property type="term" value="F:hydrolase activity, acting on glycosyl bonds"/>
    <property type="evidence" value="ECO:0007669"/>
    <property type="project" value="UniProtKB-KW"/>
</dbReference>
<dbReference type="AlphaFoldDB" id="A0A285H3F3"/>
<evidence type="ECO:0000256" key="1">
    <source>
        <dbReference type="ARBA" id="ARBA00001913"/>
    </source>
</evidence>
<keyword evidence="3 4" id="KW-0732">Signal</keyword>
<keyword evidence="6" id="KW-0378">Hydrolase</keyword>
<feature type="signal peptide" evidence="4">
    <location>
        <begin position="1"/>
        <end position="32"/>
    </location>
</feature>
<dbReference type="InterPro" id="IPR013783">
    <property type="entry name" value="Ig-like_fold"/>
</dbReference>
<dbReference type="OrthoDB" id="9805159at2"/>
<comment type="cofactor">
    <cofactor evidence="1">
        <name>Ca(2+)</name>
        <dbReference type="ChEBI" id="CHEBI:29108"/>
    </cofactor>
</comment>
<feature type="domain" description="Fibronectin type-III" evidence="5">
    <location>
        <begin position="230"/>
        <end position="315"/>
    </location>
</feature>
<evidence type="ECO:0000313" key="6">
    <source>
        <dbReference type="EMBL" id="SNY30228.1"/>
    </source>
</evidence>
<evidence type="ECO:0000259" key="5">
    <source>
        <dbReference type="PROSITE" id="PS50853"/>
    </source>
</evidence>
<dbReference type="STRING" id="1413210.U472_12105"/>
<dbReference type="Pfam" id="PF00128">
    <property type="entry name" value="Alpha-amylase"/>
    <property type="match status" value="1"/>
</dbReference>
<dbReference type="InterPro" id="IPR036116">
    <property type="entry name" value="FN3_sf"/>
</dbReference>
<dbReference type="Pfam" id="PF03423">
    <property type="entry name" value="CBM_25"/>
    <property type="match status" value="2"/>
</dbReference>
<dbReference type="CDD" id="cd11339">
    <property type="entry name" value="AmyAc_bac_CMD_like_2"/>
    <property type="match status" value="1"/>
</dbReference>
<dbReference type="PANTHER" id="PTHR10357:SF215">
    <property type="entry name" value="ALPHA-AMYLASE 1"/>
    <property type="match status" value="1"/>
</dbReference>
<keyword evidence="2" id="KW-0479">Metal-binding</keyword>
<dbReference type="InterPro" id="IPR017853">
    <property type="entry name" value="GH"/>
</dbReference>
<dbReference type="InterPro" id="IPR003961">
    <property type="entry name" value="FN3_dom"/>
</dbReference>
<dbReference type="GO" id="GO:0046872">
    <property type="term" value="F:metal ion binding"/>
    <property type="evidence" value="ECO:0007669"/>
    <property type="project" value="UniProtKB-KW"/>
</dbReference>
<dbReference type="RefSeq" id="WP_097017984.1">
    <property type="nucleotide sequence ID" value="NZ_OBDZ01000013.1"/>
</dbReference>
<dbReference type="GO" id="GO:2001070">
    <property type="term" value="F:starch binding"/>
    <property type="evidence" value="ECO:0007669"/>
    <property type="project" value="InterPro"/>
</dbReference>
<evidence type="ECO:0000256" key="4">
    <source>
        <dbReference type="SAM" id="SignalP"/>
    </source>
</evidence>
<evidence type="ECO:0000256" key="3">
    <source>
        <dbReference type="ARBA" id="ARBA00022729"/>
    </source>
</evidence>
<dbReference type="InterPro" id="IPR005085">
    <property type="entry name" value="CBM25"/>
</dbReference>
<protein>
    <submittedName>
        <fullName evidence="6">Glycosidase</fullName>
    </submittedName>
</protein>